<reference evidence="1" key="1">
    <citation type="submission" date="2014-05" db="EMBL/GenBank/DDBJ databases">
        <authorList>
            <person name="Chronopoulou M."/>
        </authorList>
    </citation>
    <scope>NUCLEOTIDE SEQUENCE</scope>
    <source>
        <tissue evidence="1">Whole organism</tissue>
    </source>
</reference>
<sequence length="26" mass="3352">MKLNEMLLYFFVKFQKRFRWVKQSPS</sequence>
<evidence type="ECO:0000313" key="1">
    <source>
        <dbReference type="EMBL" id="CDW46066.1"/>
    </source>
</evidence>
<protein>
    <submittedName>
        <fullName evidence="1">Uncharacterized protein</fullName>
    </submittedName>
</protein>
<accession>A0A0K2V803</accession>
<organism evidence="1">
    <name type="scientific">Lepeophtheirus salmonis</name>
    <name type="common">Salmon louse</name>
    <name type="synonym">Caligus salmonis</name>
    <dbReference type="NCBI Taxonomy" id="72036"/>
    <lineage>
        <taxon>Eukaryota</taxon>
        <taxon>Metazoa</taxon>
        <taxon>Ecdysozoa</taxon>
        <taxon>Arthropoda</taxon>
        <taxon>Crustacea</taxon>
        <taxon>Multicrustacea</taxon>
        <taxon>Hexanauplia</taxon>
        <taxon>Copepoda</taxon>
        <taxon>Siphonostomatoida</taxon>
        <taxon>Caligidae</taxon>
        <taxon>Lepeophtheirus</taxon>
    </lineage>
</organism>
<dbReference type="AlphaFoldDB" id="A0A0K2V803"/>
<name>A0A0K2V803_LEPSM</name>
<proteinExistence type="predicted"/>
<dbReference type="EMBL" id="HACA01028705">
    <property type="protein sequence ID" value="CDW46066.1"/>
    <property type="molecule type" value="Transcribed_RNA"/>
</dbReference>